<comment type="caution">
    <text evidence="1">The sequence shown here is derived from an EMBL/GenBank/DDBJ whole genome shotgun (WGS) entry which is preliminary data.</text>
</comment>
<name>A0A168R769_9CLOT</name>
<dbReference type="RefSeq" id="WP_063602066.1">
    <property type="nucleotide sequence ID" value="NZ_LITQ01000031.1"/>
</dbReference>
<reference evidence="1 3" key="1">
    <citation type="journal article" date="2015" name="Biotechnol. Bioeng.">
        <title>Genome sequence and phenotypic characterization of Caulobacter segnis.</title>
        <authorList>
            <person name="Patel S."/>
            <person name="Fletcher B."/>
            <person name="Scott D.C."/>
            <person name="Ely B."/>
        </authorList>
    </citation>
    <scope>NUCLEOTIDE SEQUENCE [LARGE SCALE GENOMIC DNA]</scope>
    <source>
        <strain evidence="1 3">PS02</strain>
    </source>
</reference>
<evidence type="ECO:0000313" key="4">
    <source>
        <dbReference type="Proteomes" id="UP000093694"/>
    </source>
</evidence>
<proteinExistence type="predicted"/>
<gene>
    <name evidence="2" type="ORF">CLCOS_03660</name>
    <name evidence="1" type="ORF">WX73_02102</name>
</gene>
<organism evidence="1 3">
    <name type="scientific">Clostridium coskatii</name>
    <dbReference type="NCBI Taxonomy" id="1705578"/>
    <lineage>
        <taxon>Bacteria</taxon>
        <taxon>Bacillati</taxon>
        <taxon>Bacillota</taxon>
        <taxon>Clostridia</taxon>
        <taxon>Eubacteriales</taxon>
        <taxon>Clostridiaceae</taxon>
        <taxon>Clostridium</taxon>
    </lineage>
</organism>
<sequence>MKMDELGNGGYDKGELIGKIIFYVLQYEGDDFIAKINNTEPKGHKNLYNKYRNQYIDKIFSDFKAYMGEKFNLTEKSKMDYIEYAKDENVNLKVRLKKDPYKYSDMFFMSFEYNNKNFQYELSINPNREFTEIEDWTLDWTIGCGTVREPTANYRNININELDEDIKFFKREKDFLEDAHNKNSELIKDIKMMPFHIEVGIREGDFLTNKSDIKEVIDYLLEQIDKK</sequence>
<evidence type="ECO:0000313" key="2">
    <source>
        <dbReference type="EMBL" id="OBR97427.1"/>
    </source>
</evidence>
<dbReference type="Proteomes" id="UP000093694">
    <property type="component" value="Unassembled WGS sequence"/>
</dbReference>
<accession>A0A168R769</accession>
<evidence type="ECO:0000313" key="1">
    <source>
        <dbReference type="EMBL" id="OAA90138.1"/>
    </source>
</evidence>
<dbReference type="EMBL" id="LROR01000024">
    <property type="protein sequence ID" value="OBR97427.1"/>
    <property type="molecule type" value="Genomic_DNA"/>
</dbReference>
<keyword evidence="4" id="KW-1185">Reference proteome</keyword>
<dbReference type="Proteomes" id="UP000077384">
    <property type="component" value="Unassembled WGS sequence"/>
</dbReference>
<dbReference type="PATRIC" id="fig|1705578.3.peg.2361"/>
<dbReference type="AlphaFoldDB" id="A0A168R769"/>
<protein>
    <submittedName>
        <fullName evidence="1">Uncharacterized protein</fullName>
    </submittedName>
</protein>
<reference evidence="2 4" key="2">
    <citation type="journal article" date="2016" name="Front. Microbiol.">
        <title>Industrial Acetogenic Biocatalysts: A Comparative Metabolic and Genomic Analysis.</title>
        <authorList>
            <person name="Bengelsdorf F."/>
            <person name="Poehlein A."/>
            <person name="Sonja S."/>
            <person name="Erz C."/>
            <person name="Hummel T."/>
            <person name="Hoffmeister S."/>
            <person name="Daniel R."/>
            <person name="Durre P."/>
        </authorList>
    </citation>
    <scope>NUCLEOTIDE SEQUENCE [LARGE SCALE GENOMIC DNA]</scope>
    <source>
        <strain evidence="2 4">PTA-10522</strain>
    </source>
</reference>
<dbReference type="EMBL" id="LITQ01000031">
    <property type="protein sequence ID" value="OAA90138.1"/>
    <property type="molecule type" value="Genomic_DNA"/>
</dbReference>
<evidence type="ECO:0000313" key="3">
    <source>
        <dbReference type="Proteomes" id="UP000077384"/>
    </source>
</evidence>